<accession>A0AB39Z4K4</accession>
<feature type="compositionally biased region" description="Basic residues" evidence="1">
    <location>
        <begin position="1"/>
        <end position="10"/>
    </location>
</feature>
<dbReference type="GeneID" id="108008871"/>
<reference evidence="3" key="1">
    <citation type="submission" date="2025-08" db="UniProtKB">
        <authorList>
            <consortium name="RefSeq"/>
        </authorList>
    </citation>
    <scope>IDENTIFICATION</scope>
</reference>
<evidence type="ECO:0000313" key="3">
    <source>
        <dbReference type="RefSeq" id="XP_016928265.2"/>
    </source>
</evidence>
<keyword evidence="2" id="KW-1185">Reference proteome</keyword>
<dbReference type="RefSeq" id="XP_016928265.2">
    <property type="nucleotide sequence ID" value="XM_017072776.4"/>
</dbReference>
<dbReference type="CTD" id="37689"/>
<organism evidence="2 3">
    <name type="scientific">Drosophila suzukii</name>
    <name type="common">Spotted-wing drosophila fruit fly</name>
    <dbReference type="NCBI Taxonomy" id="28584"/>
    <lineage>
        <taxon>Eukaryota</taxon>
        <taxon>Metazoa</taxon>
        <taxon>Ecdysozoa</taxon>
        <taxon>Arthropoda</taxon>
        <taxon>Hexapoda</taxon>
        <taxon>Insecta</taxon>
        <taxon>Pterygota</taxon>
        <taxon>Neoptera</taxon>
        <taxon>Endopterygota</taxon>
        <taxon>Diptera</taxon>
        <taxon>Brachycera</taxon>
        <taxon>Muscomorpha</taxon>
        <taxon>Ephydroidea</taxon>
        <taxon>Drosophilidae</taxon>
        <taxon>Drosophila</taxon>
        <taxon>Sophophora</taxon>
    </lineage>
</organism>
<gene>
    <name evidence="3" type="primary">atlas</name>
</gene>
<evidence type="ECO:0000313" key="2">
    <source>
        <dbReference type="Proteomes" id="UP001652628"/>
    </source>
</evidence>
<evidence type="ECO:0000256" key="1">
    <source>
        <dbReference type="SAM" id="MobiDB-lite"/>
    </source>
</evidence>
<proteinExistence type="predicted"/>
<name>A0AB39Z4K4_DROSZ</name>
<feature type="region of interest" description="Disordered" evidence="1">
    <location>
        <begin position="1"/>
        <end position="33"/>
    </location>
</feature>
<dbReference type="Proteomes" id="UP001652628">
    <property type="component" value="Chromosome 2R"/>
</dbReference>
<sequence>MGRKGHKNRKKVEVHLSGHHPEKKNLKKLGKKKPQKMHHICSQCQCHTHSRPRIQTSKVFHDNCCKYKIRPRPMRTNQCNLATQCPSRTIPISASVPLLRHPVQRKVVRLPETVVMDMRNTEDARRVTVGNKNTLIRTIVPVPEIENGGSLEELRQIDLRPRHAYRTGRERPIPSDLDL</sequence>
<feature type="compositionally biased region" description="Basic and acidic residues" evidence="1">
    <location>
        <begin position="11"/>
        <end position="24"/>
    </location>
</feature>
<dbReference type="AlphaFoldDB" id="A0AB39Z4K4"/>
<protein>
    <submittedName>
        <fullName evidence="3">Uncharacterized protein atlas</fullName>
    </submittedName>
</protein>